<feature type="coiled-coil region" evidence="13">
    <location>
        <begin position="660"/>
        <end position="745"/>
    </location>
</feature>
<dbReference type="OrthoDB" id="2590500at2759"/>
<dbReference type="Proteomes" id="UP000292052">
    <property type="component" value="Unassembled WGS sequence"/>
</dbReference>
<dbReference type="Gene3D" id="1.25.40.820">
    <property type="match status" value="1"/>
</dbReference>
<comment type="catalytic activity">
    <reaction evidence="10 12">
        <text>O-phospho-L-threonyl-[protein] + H2O = L-threonyl-[protein] + phosphate</text>
        <dbReference type="Rhea" id="RHEA:47004"/>
        <dbReference type="Rhea" id="RHEA-COMP:11060"/>
        <dbReference type="Rhea" id="RHEA-COMP:11605"/>
        <dbReference type="ChEBI" id="CHEBI:15377"/>
        <dbReference type="ChEBI" id="CHEBI:30013"/>
        <dbReference type="ChEBI" id="CHEBI:43474"/>
        <dbReference type="ChEBI" id="CHEBI:61977"/>
        <dbReference type="EC" id="3.1.3.16"/>
    </reaction>
</comment>
<evidence type="ECO:0000256" key="9">
    <source>
        <dbReference type="ARBA" id="ARBA00047761"/>
    </source>
</evidence>
<evidence type="ECO:0000256" key="10">
    <source>
        <dbReference type="ARBA" id="ARBA00048336"/>
    </source>
</evidence>
<evidence type="ECO:0000256" key="11">
    <source>
        <dbReference type="PROSITE-ProRule" id="PRU00812"/>
    </source>
</evidence>
<feature type="region of interest" description="Disordered" evidence="14">
    <location>
        <begin position="153"/>
        <end position="228"/>
    </location>
</feature>
<keyword evidence="4 12" id="KW-0863">Zinc-finger</keyword>
<dbReference type="GO" id="GO:0008420">
    <property type="term" value="F:RNA polymerase II CTD heptapeptide repeat phosphatase activity"/>
    <property type="evidence" value="ECO:0007669"/>
    <property type="project" value="UniProtKB-UniRule"/>
</dbReference>
<protein>
    <recommendedName>
        <fullName evidence="12">RNA polymerase II subunit B1 CTD phosphatase RPAP2 homolog</fullName>
        <ecNumber evidence="12">3.1.3.16</ecNumber>
    </recommendedName>
</protein>
<dbReference type="Pfam" id="PF04181">
    <property type="entry name" value="RPAP2_Rtr1"/>
    <property type="match status" value="1"/>
</dbReference>
<dbReference type="InterPro" id="IPR038534">
    <property type="entry name" value="Rtr1/RPAP2_sf"/>
</dbReference>
<reference evidence="16 17" key="1">
    <citation type="submission" date="2017-03" db="EMBL/GenBank/DDBJ databases">
        <title>Genome of the blue death feigning beetle - Asbolus verrucosus.</title>
        <authorList>
            <person name="Rider S.D."/>
        </authorList>
    </citation>
    <scope>NUCLEOTIDE SEQUENCE [LARGE SCALE GENOMIC DNA]</scope>
    <source>
        <strain evidence="16">Butters</strain>
        <tissue evidence="16">Head and leg muscle</tissue>
    </source>
</reference>
<keyword evidence="8 12" id="KW-0539">Nucleus</keyword>
<dbReference type="GO" id="GO:0043175">
    <property type="term" value="F:RNA polymerase core enzyme binding"/>
    <property type="evidence" value="ECO:0007669"/>
    <property type="project" value="UniProtKB-UniRule"/>
</dbReference>
<evidence type="ECO:0000256" key="4">
    <source>
        <dbReference type="ARBA" id="ARBA00022771"/>
    </source>
</evidence>
<keyword evidence="17" id="KW-1185">Reference proteome</keyword>
<dbReference type="GO" id="GO:0008270">
    <property type="term" value="F:zinc ion binding"/>
    <property type="evidence" value="ECO:0007669"/>
    <property type="project" value="UniProtKB-KW"/>
</dbReference>
<evidence type="ECO:0000259" key="15">
    <source>
        <dbReference type="PROSITE" id="PS51479"/>
    </source>
</evidence>
<evidence type="ECO:0000256" key="12">
    <source>
        <dbReference type="RuleBase" id="RU367080"/>
    </source>
</evidence>
<dbReference type="EC" id="3.1.3.16" evidence="12"/>
<evidence type="ECO:0000256" key="6">
    <source>
        <dbReference type="ARBA" id="ARBA00022833"/>
    </source>
</evidence>
<evidence type="ECO:0000256" key="3">
    <source>
        <dbReference type="ARBA" id="ARBA00022723"/>
    </source>
</evidence>
<evidence type="ECO:0000313" key="16">
    <source>
        <dbReference type="EMBL" id="RZC39722.1"/>
    </source>
</evidence>
<comment type="function">
    <text evidence="12">Putative RNA polymerase II subunit B1 C-terminal domain (CTD) phosphatase involved in RNA polymerase II transcription regulation.</text>
</comment>
<feature type="domain" description="RTR1-type" evidence="15">
    <location>
        <begin position="19"/>
        <end position="102"/>
    </location>
</feature>
<keyword evidence="5 12" id="KW-0378">Hydrolase</keyword>
<dbReference type="PANTHER" id="PTHR14732:SF0">
    <property type="entry name" value="RNA POLYMERASE II SUBUNIT B1 CTD PHOSPHATASE RPAP2-RELATED"/>
    <property type="match status" value="1"/>
</dbReference>
<organism evidence="16 17">
    <name type="scientific">Asbolus verrucosus</name>
    <name type="common">Desert ironclad beetle</name>
    <dbReference type="NCBI Taxonomy" id="1661398"/>
    <lineage>
        <taxon>Eukaryota</taxon>
        <taxon>Metazoa</taxon>
        <taxon>Ecdysozoa</taxon>
        <taxon>Arthropoda</taxon>
        <taxon>Hexapoda</taxon>
        <taxon>Insecta</taxon>
        <taxon>Pterygota</taxon>
        <taxon>Neoptera</taxon>
        <taxon>Endopterygota</taxon>
        <taxon>Coleoptera</taxon>
        <taxon>Polyphaga</taxon>
        <taxon>Cucujiformia</taxon>
        <taxon>Tenebrionidae</taxon>
        <taxon>Pimeliinae</taxon>
        <taxon>Asbolus</taxon>
    </lineage>
</organism>
<dbReference type="InterPro" id="IPR039693">
    <property type="entry name" value="Rtr1/RPAP2"/>
</dbReference>
<comment type="caution">
    <text evidence="16">The sequence shown here is derived from an EMBL/GenBank/DDBJ whole genome shotgun (WGS) entry which is preliminary data.</text>
</comment>
<evidence type="ECO:0000256" key="7">
    <source>
        <dbReference type="ARBA" id="ARBA00022912"/>
    </source>
</evidence>
<dbReference type="AlphaFoldDB" id="A0A482W3J8"/>
<dbReference type="EMBL" id="QDEB01031790">
    <property type="protein sequence ID" value="RZC39722.1"/>
    <property type="molecule type" value="Genomic_DNA"/>
</dbReference>
<evidence type="ECO:0000313" key="17">
    <source>
        <dbReference type="Proteomes" id="UP000292052"/>
    </source>
</evidence>
<proteinExistence type="inferred from homology"/>
<name>A0A482W3J8_ASBVE</name>
<dbReference type="GO" id="GO:0005634">
    <property type="term" value="C:nucleus"/>
    <property type="evidence" value="ECO:0007669"/>
    <property type="project" value="UniProtKB-SubCell"/>
</dbReference>
<evidence type="ECO:0000256" key="1">
    <source>
        <dbReference type="ARBA" id="ARBA00004123"/>
    </source>
</evidence>
<evidence type="ECO:0000256" key="8">
    <source>
        <dbReference type="ARBA" id="ARBA00023242"/>
    </source>
</evidence>
<sequence>MQILQFAIEGKMRSDALFKCLPYINQSHYQDIVEERAISKLCGYPLCSKRIPDMPKKQFYISTKNNKVYDITDRKNYCSNYCYRASIHVKNQIDTSPLWLRKHDEKAHFTLLHKSEKGLPGEVVDQGVTKPVVESLFTSISVFTEMSLDEAEEYELNPQEEKESKSQLKRPKKFQKIPMKTINENEEEEQTELDEAKRNDAKETSSDHRKDEIKIPELRENKENERKIENKTKLHSATSSKLTNEIDVESQILKCFKEWLTLETYMFVYGEEKVKEKLDSQKVGDYFESLKVAELQIEQQKRYMDICRKLHLKELAEEKFDNVVVGEKVLNPIPDFQQLKKESKEITLKVKSFYSGDLHIQEDTNFPTKNKSAEERTEEGPLVVMPLVDVNSQNALRRKIFLNSLNKTVQTLFQILRVSPNLVLSDLQALVKTFKLKSDNIVFKPAVWNYIAVVLLKIVALKDDNLHNILEEDRSKEQLSLWMSSFPHKGKLIDDMLEILQDIDTFKVIENVHQINFTRRKVLDKLIYQNILKSKKLIELKMEQALFEDRLKYGFLSQIEQEKTAQIITGKVQDAMLKNEAALTIKQIYTEIIDIMKKDALYYDSIITTIENDGFSQSKCFLGAIRLGQLAMEYLDDRRQEYNTLKKIIMEDMTTRKLDIKMLQEQLKSAATTIKHLLRKESDINTCIVKLPDTPSMDALRKEAAEIESTLDEQLKQKKRLKIMAEKCERDRDNILNKINHAELANSVLKNTMIETTGNYKKRKKELIASINQLTKKIETNQAIVQNKNNLAANVRIALWQLLQLSKQIRLEREDKKKSILINLFTVDLENAPKEPERDENNAFKIIPILISRFTCLMSSYFEKLDESKTDEACKMYEAMMIDRMIEAEQVDKKLSP</sequence>
<gene>
    <name evidence="16" type="ORF">BDFB_003258</name>
</gene>
<dbReference type="PROSITE" id="PS51479">
    <property type="entry name" value="ZF_RTR1"/>
    <property type="match status" value="1"/>
</dbReference>
<evidence type="ECO:0000256" key="2">
    <source>
        <dbReference type="ARBA" id="ARBA00005676"/>
    </source>
</evidence>
<keyword evidence="13" id="KW-0175">Coiled coil</keyword>
<evidence type="ECO:0000256" key="13">
    <source>
        <dbReference type="SAM" id="Coils"/>
    </source>
</evidence>
<comment type="catalytic activity">
    <reaction evidence="9 12">
        <text>O-phospho-L-seryl-[protein] + H2O = L-seryl-[protein] + phosphate</text>
        <dbReference type="Rhea" id="RHEA:20629"/>
        <dbReference type="Rhea" id="RHEA-COMP:9863"/>
        <dbReference type="Rhea" id="RHEA-COMP:11604"/>
        <dbReference type="ChEBI" id="CHEBI:15377"/>
        <dbReference type="ChEBI" id="CHEBI:29999"/>
        <dbReference type="ChEBI" id="CHEBI:43474"/>
        <dbReference type="ChEBI" id="CHEBI:83421"/>
        <dbReference type="EC" id="3.1.3.16"/>
    </reaction>
</comment>
<accession>A0A482W3J8</accession>
<keyword evidence="6 12" id="KW-0862">Zinc</keyword>
<feature type="compositionally biased region" description="Basic and acidic residues" evidence="14">
    <location>
        <begin position="194"/>
        <end position="228"/>
    </location>
</feature>
<feature type="compositionally biased region" description="Acidic residues" evidence="14">
    <location>
        <begin position="184"/>
        <end position="193"/>
    </location>
</feature>
<comment type="subcellular location">
    <subcellularLocation>
        <location evidence="1 12">Nucleus</location>
    </subcellularLocation>
</comment>
<keyword evidence="7 12" id="KW-0904">Protein phosphatase</keyword>
<keyword evidence="3 12" id="KW-0479">Metal-binding</keyword>
<feature type="non-terminal residue" evidence="16">
    <location>
        <position position="897"/>
    </location>
</feature>
<dbReference type="GO" id="GO:0005737">
    <property type="term" value="C:cytoplasm"/>
    <property type="evidence" value="ECO:0007669"/>
    <property type="project" value="TreeGrafter"/>
</dbReference>
<comment type="similarity">
    <text evidence="2 11 12">Belongs to the RPAP2 family.</text>
</comment>
<dbReference type="PANTHER" id="PTHR14732">
    <property type="entry name" value="RNA POLYMERASE II SUBUNIT B1 CTD PHOSPHATASE RPAP2-RELATED"/>
    <property type="match status" value="1"/>
</dbReference>
<dbReference type="STRING" id="1661398.A0A482W3J8"/>
<evidence type="ECO:0000256" key="14">
    <source>
        <dbReference type="SAM" id="MobiDB-lite"/>
    </source>
</evidence>
<dbReference type="InterPro" id="IPR007308">
    <property type="entry name" value="Rtr1/RPAP2_dom"/>
</dbReference>
<evidence type="ECO:0000256" key="5">
    <source>
        <dbReference type="ARBA" id="ARBA00022801"/>
    </source>
</evidence>